<dbReference type="InterPro" id="IPR036652">
    <property type="entry name" value="YjeF_N_dom_sf"/>
</dbReference>
<comment type="subunit">
    <text evidence="17">Homotetramer.</text>
</comment>
<comment type="similarity">
    <text evidence="3 19">In the N-terminal section; belongs to the NnrE/AIBP family.</text>
</comment>
<feature type="binding site" evidence="18">
    <location>
        <position position="172"/>
    </location>
    <ligand>
        <name>(6S)-NADPHX</name>
        <dbReference type="ChEBI" id="CHEBI:64076"/>
    </ligand>
</feature>
<dbReference type="PROSITE" id="PS51385">
    <property type="entry name" value="YJEF_N"/>
    <property type="match status" value="1"/>
</dbReference>
<evidence type="ECO:0000256" key="3">
    <source>
        <dbReference type="ARBA" id="ARBA00006001"/>
    </source>
</evidence>
<dbReference type="SUPFAM" id="SSF64153">
    <property type="entry name" value="YjeF N-terminal domain-like"/>
    <property type="match status" value="1"/>
</dbReference>
<feature type="binding site" evidence="18">
    <location>
        <begin position="143"/>
        <end position="149"/>
    </location>
    <ligand>
        <name>(6S)-NADPHX</name>
        <dbReference type="ChEBI" id="CHEBI:64076"/>
    </ligand>
</feature>
<evidence type="ECO:0000256" key="6">
    <source>
        <dbReference type="ARBA" id="ARBA00022741"/>
    </source>
</evidence>
<keyword evidence="8 17" id="KW-0521">NADP</keyword>
<gene>
    <name evidence="18" type="primary">nnrE</name>
    <name evidence="17" type="synonym">nnrD</name>
    <name evidence="22" type="ORF">BCETI_3000284</name>
</gene>
<comment type="catalytic activity">
    <reaction evidence="2 18 19">
        <text>(6R)-NADPHX = (6S)-NADPHX</text>
        <dbReference type="Rhea" id="RHEA:32227"/>
        <dbReference type="ChEBI" id="CHEBI:64076"/>
        <dbReference type="ChEBI" id="CHEBI:64077"/>
        <dbReference type="EC" id="5.1.99.6"/>
    </reaction>
</comment>
<dbReference type="PROSITE" id="PS01050">
    <property type="entry name" value="YJEF_C_2"/>
    <property type="match status" value="1"/>
</dbReference>
<dbReference type="Pfam" id="PF03853">
    <property type="entry name" value="YjeF_N"/>
    <property type="match status" value="1"/>
</dbReference>
<feature type="domain" description="YjeF C-terminal" evidence="20">
    <location>
        <begin position="239"/>
        <end position="518"/>
    </location>
</feature>
<dbReference type="GO" id="GO:0052856">
    <property type="term" value="F:NAD(P)HX epimerase activity"/>
    <property type="evidence" value="ECO:0007669"/>
    <property type="project" value="UniProtKB-UniRule"/>
</dbReference>
<comment type="similarity">
    <text evidence="18">Belongs to the NnrE/AIBP family.</text>
</comment>
<keyword evidence="6 17" id="KW-0547">Nucleotide-binding</keyword>
<keyword evidence="9 18" id="KW-0630">Potassium</keyword>
<dbReference type="GO" id="GO:0046496">
    <property type="term" value="P:nicotinamide nucleotide metabolic process"/>
    <property type="evidence" value="ECO:0007669"/>
    <property type="project" value="UniProtKB-UniRule"/>
</dbReference>
<evidence type="ECO:0000259" key="21">
    <source>
        <dbReference type="PROSITE" id="PS51385"/>
    </source>
</evidence>
<evidence type="ECO:0000313" key="22">
    <source>
        <dbReference type="EMBL" id="EEH14534.1"/>
    </source>
</evidence>
<reference evidence="22 23" key="1">
    <citation type="submission" date="2009-03" db="EMBL/GenBank/DDBJ databases">
        <authorList>
            <person name="Setubal J.C."/>
            <person name="Boyle S."/>
            <person name="Crasta O.R."/>
            <person name="Gillespie J.J."/>
            <person name="Kenyon R.W."/>
            <person name="Lu J."/>
            <person name="Mane S."/>
            <person name="Nagrani S."/>
            <person name="Shallom J.M."/>
            <person name="Shallom S."/>
            <person name="Shukla M."/>
            <person name="Snyder E.E."/>
            <person name="Sobral B.W."/>
            <person name="Wattam A.R."/>
            <person name="Will R."/>
            <person name="Williams K."/>
            <person name="Yoo H."/>
            <person name="Bruce D.H."/>
            <person name="Detter C."/>
            <person name="Munk C."/>
            <person name="Brettin T.S."/>
            <person name="Ficht T."/>
        </authorList>
    </citation>
    <scope>NUCLEOTIDE SEQUENCE [LARGE SCALE GENOMIC DNA]</scope>
    <source>
        <strain evidence="22 23">Cudo</strain>
    </source>
</reference>
<evidence type="ECO:0000256" key="1">
    <source>
        <dbReference type="ARBA" id="ARBA00000013"/>
    </source>
</evidence>
<evidence type="ECO:0000256" key="17">
    <source>
        <dbReference type="HAMAP-Rule" id="MF_01965"/>
    </source>
</evidence>
<organism evidence="22 23">
    <name type="scientific">Brucella ceti str. Cudo</name>
    <dbReference type="NCBI Taxonomy" id="595497"/>
    <lineage>
        <taxon>Bacteria</taxon>
        <taxon>Pseudomonadati</taxon>
        <taxon>Pseudomonadota</taxon>
        <taxon>Alphaproteobacteria</taxon>
        <taxon>Hyphomicrobiales</taxon>
        <taxon>Brucellaceae</taxon>
        <taxon>Brucella/Ochrobactrum group</taxon>
        <taxon>Brucella</taxon>
    </lineage>
</organism>
<dbReference type="NCBIfam" id="TIGR00197">
    <property type="entry name" value="yjeF_nterm"/>
    <property type="match status" value="1"/>
</dbReference>
<comment type="function">
    <text evidence="14 19">Bifunctional enzyme that catalyzes the epimerization of the S- and R-forms of NAD(P)HX and the dehydration of the S-form of NAD(P)HX at the expense of ADP, which is converted to AMP. This allows the repair of both epimers of NAD(P)HX, a damaged form of NAD(P)H that is a result of enzymatic or heat-dependent hydration.</text>
</comment>
<evidence type="ECO:0000256" key="15">
    <source>
        <dbReference type="ARBA" id="ARBA00048238"/>
    </source>
</evidence>
<keyword evidence="7 17" id="KW-0067">ATP-binding</keyword>
<comment type="caution">
    <text evidence="18">Lacks conserved residue(s) required for the propagation of feature annotation.</text>
</comment>
<comment type="function">
    <text evidence="17">Catalyzes the dehydration of the S-form of NAD(P)HX at the expense of ADP, which is converted to AMP. Together with NAD(P)HX epimerase, which catalyzes the epimerization of the S- and R-forms, the enzyme allows the repair of both epimers of NAD(P)HX, a damaged form of NAD(P)H that is a result of enzymatic or heat-dependent hydration.</text>
</comment>
<dbReference type="InterPro" id="IPR017953">
    <property type="entry name" value="Carbohydrate_kinase_pred_CS"/>
</dbReference>
<comment type="function">
    <text evidence="18">Catalyzes the epimerization of the S- and R-forms of NAD(P)HX, a damaged form of NAD(P)H that is a result of enzymatic or heat-dependent hydration. This is a prerequisite for the S-specific NAD(P)H-hydrate dehydratase to allow the repair of both epimers of NAD(P)HX.</text>
</comment>
<comment type="similarity">
    <text evidence="4 19">In the C-terminal section; belongs to the NnrD/CARKD family.</text>
</comment>
<evidence type="ECO:0000256" key="10">
    <source>
        <dbReference type="ARBA" id="ARBA00023027"/>
    </source>
</evidence>
<feature type="binding site" evidence="17">
    <location>
        <position position="464"/>
    </location>
    <ligand>
        <name>(6S)-NADPHX</name>
        <dbReference type="ChEBI" id="CHEBI:64076"/>
    </ligand>
</feature>
<comment type="catalytic activity">
    <reaction evidence="1 18 19">
        <text>(6R)-NADHX = (6S)-NADHX</text>
        <dbReference type="Rhea" id="RHEA:32215"/>
        <dbReference type="ChEBI" id="CHEBI:64074"/>
        <dbReference type="ChEBI" id="CHEBI:64075"/>
        <dbReference type="EC" id="5.1.99.6"/>
    </reaction>
</comment>
<dbReference type="PROSITE" id="PS51383">
    <property type="entry name" value="YJEF_C_3"/>
    <property type="match status" value="1"/>
</dbReference>
<dbReference type="Gene3D" id="3.40.50.10260">
    <property type="entry name" value="YjeF N-terminal domain"/>
    <property type="match status" value="1"/>
</dbReference>
<evidence type="ECO:0000256" key="5">
    <source>
        <dbReference type="ARBA" id="ARBA00022723"/>
    </source>
</evidence>
<dbReference type="Proteomes" id="UP000003678">
    <property type="component" value="Unassembled WGS sequence"/>
</dbReference>
<evidence type="ECO:0000256" key="18">
    <source>
        <dbReference type="HAMAP-Rule" id="MF_01966"/>
    </source>
</evidence>
<evidence type="ECO:0000256" key="4">
    <source>
        <dbReference type="ARBA" id="ARBA00009524"/>
    </source>
</evidence>
<evidence type="ECO:0000256" key="11">
    <source>
        <dbReference type="ARBA" id="ARBA00023235"/>
    </source>
</evidence>
<feature type="binding site" evidence="17">
    <location>
        <position position="337"/>
    </location>
    <ligand>
        <name>(6S)-NADPHX</name>
        <dbReference type="ChEBI" id="CHEBI:64076"/>
    </ligand>
</feature>
<feature type="binding site" evidence="17">
    <location>
        <position position="274"/>
    </location>
    <ligand>
        <name>(6S)-NADPHX</name>
        <dbReference type="ChEBI" id="CHEBI:64076"/>
    </ligand>
</feature>
<dbReference type="InterPro" id="IPR030677">
    <property type="entry name" value="Nnr"/>
</dbReference>
<feature type="binding site" evidence="17">
    <location>
        <position position="463"/>
    </location>
    <ligand>
        <name>AMP</name>
        <dbReference type="ChEBI" id="CHEBI:456215"/>
    </ligand>
</feature>
<evidence type="ECO:0000259" key="20">
    <source>
        <dbReference type="PROSITE" id="PS51383"/>
    </source>
</evidence>
<dbReference type="GO" id="GO:0052855">
    <property type="term" value="F:ADP-dependent NAD(P)H-hydrate dehydratase activity"/>
    <property type="evidence" value="ECO:0007669"/>
    <property type="project" value="UniProtKB-UniRule"/>
</dbReference>
<comment type="cofactor">
    <cofactor evidence="17">
        <name>Mg(2+)</name>
        <dbReference type="ChEBI" id="CHEBI:18420"/>
    </cofactor>
</comment>
<comment type="catalytic activity">
    <reaction evidence="16 17 19">
        <text>(6S)-NADPHX + ADP = AMP + phosphate + NADPH + H(+)</text>
        <dbReference type="Rhea" id="RHEA:32235"/>
        <dbReference type="ChEBI" id="CHEBI:15378"/>
        <dbReference type="ChEBI" id="CHEBI:43474"/>
        <dbReference type="ChEBI" id="CHEBI:57783"/>
        <dbReference type="ChEBI" id="CHEBI:64076"/>
        <dbReference type="ChEBI" id="CHEBI:456215"/>
        <dbReference type="ChEBI" id="CHEBI:456216"/>
        <dbReference type="EC" id="4.2.1.136"/>
    </reaction>
</comment>
<keyword evidence="5 18" id="KW-0479">Metal-binding</keyword>
<feature type="domain" description="YjeF N-terminal" evidence="21">
    <location>
        <begin position="31"/>
        <end position="229"/>
    </location>
</feature>
<feature type="binding site" evidence="17">
    <location>
        <position position="398"/>
    </location>
    <ligand>
        <name>(6S)-NADPHX</name>
        <dbReference type="ChEBI" id="CHEBI:64076"/>
    </ligand>
</feature>
<dbReference type="HAMAP" id="MF_01966">
    <property type="entry name" value="NADHX_epimerase"/>
    <property type="match status" value="1"/>
</dbReference>
<dbReference type="PIRSF" id="PIRSF017184">
    <property type="entry name" value="Nnr"/>
    <property type="match status" value="1"/>
</dbReference>
<dbReference type="GO" id="GO:0110051">
    <property type="term" value="P:metabolite repair"/>
    <property type="evidence" value="ECO:0007669"/>
    <property type="project" value="TreeGrafter"/>
</dbReference>
<evidence type="ECO:0000256" key="12">
    <source>
        <dbReference type="ARBA" id="ARBA00023239"/>
    </source>
</evidence>
<dbReference type="HAMAP" id="MF_01965">
    <property type="entry name" value="NADHX_dehydratase"/>
    <property type="match status" value="1"/>
</dbReference>
<evidence type="ECO:0000256" key="8">
    <source>
        <dbReference type="ARBA" id="ARBA00022857"/>
    </source>
</evidence>
<comment type="caution">
    <text evidence="22">The sequence shown here is derived from an EMBL/GenBank/DDBJ whole genome shotgun (WGS) entry which is preliminary data.</text>
</comment>
<dbReference type="InterPro" id="IPR029056">
    <property type="entry name" value="Ribokinase-like"/>
</dbReference>
<name>C0G6A0_9HYPH</name>
<dbReference type="EMBL" id="ACJD01000003">
    <property type="protein sequence ID" value="EEH14534.1"/>
    <property type="molecule type" value="Genomic_DNA"/>
</dbReference>
<evidence type="ECO:0000256" key="7">
    <source>
        <dbReference type="ARBA" id="ARBA00022840"/>
    </source>
</evidence>
<dbReference type="CDD" id="cd01171">
    <property type="entry name" value="YXKO-related"/>
    <property type="match status" value="1"/>
</dbReference>
<keyword evidence="12 17" id="KW-0456">Lyase</keyword>
<dbReference type="EC" id="5.1.99.6" evidence="19"/>
<protein>
    <recommendedName>
        <fullName evidence="19">Bifunctional NAD(P)H-hydrate repair enzyme</fullName>
    </recommendedName>
    <alternativeName>
        <fullName evidence="19">Nicotinamide nucleotide repair protein</fullName>
    </alternativeName>
    <domain>
        <recommendedName>
            <fullName evidence="19">ADP-dependent (S)-NAD(P)H-hydrate dehydratase</fullName>
            <ecNumber evidence="19">4.2.1.136</ecNumber>
        </recommendedName>
        <alternativeName>
            <fullName evidence="19">ADP-dependent NAD(P)HX dehydratase</fullName>
        </alternativeName>
    </domain>
    <domain>
        <recommendedName>
            <fullName evidence="19">NAD(P)H-hydrate epimerase</fullName>
            <ecNumber evidence="19">5.1.99.6</ecNumber>
        </recommendedName>
    </domain>
</protein>
<evidence type="ECO:0000256" key="13">
    <source>
        <dbReference type="ARBA" id="ARBA00023268"/>
    </source>
</evidence>
<feature type="binding site" evidence="18">
    <location>
        <position position="80"/>
    </location>
    <ligand>
        <name>K(+)</name>
        <dbReference type="ChEBI" id="CHEBI:29103"/>
    </ligand>
</feature>
<comment type="catalytic activity">
    <reaction evidence="15 17 19">
        <text>(6S)-NADHX + ADP = AMP + phosphate + NADH + H(+)</text>
        <dbReference type="Rhea" id="RHEA:32223"/>
        <dbReference type="ChEBI" id="CHEBI:15378"/>
        <dbReference type="ChEBI" id="CHEBI:43474"/>
        <dbReference type="ChEBI" id="CHEBI:57945"/>
        <dbReference type="ChEBI" id="CHEBI:64074"/>
        <dbReference type="ChEBI" id="CHEBI:456215"/>
        <dbReference type="ChEBI" id="CHEBI:456216"/>
        <dbReference type="EC" id="4.2.1.136"/>
    </reaction>
</comment>
<dbReference type="GO" id="GO:0005524">
    <property type="term" value="F:ATP binding"/>
    <property type="evidence" value="ECO:0007669"/>
    <property type="project" value="UniProtKB-UniRule"/>
</dbReference>
<feature type="binding site" evidence="18">
    <location>
        <position position="139"/>
    </location>
    <ligand>
        <name>K(+)</name>
        <dbReference type="ChEBI" id="CHEBI:29103"/>
    </ligand>
</feature>
<accession>C0G6A0</accession>
<dbReference type="InterPro" id="IPR004443">
    <property type="entry name" value="YjeF_N_dom"/>
</dbReference>
<comment type="cofactor">
    <cofactor evidence="18 19">
        <name>K(+)</name>
        <dbReference type="ChEBI" id="CHEBI:29103"/>
    </cofactor>
    <text evidence="18 19">Binds 1 potassium ion per subunit.</text>
</comment>
<evidence type="ECO:0000256" key="16">
    <source>
        <dbReference type="ARBA" id="ARBA00049209"/>
    </source>
</evidence>
<feature type="binding site" evidence="18">
    <location>
        <position position="175"/>
    </location>
    <ligand>
        <name>K(+)</name>
        <dbReference type="ChEBI" id="CHEBI:29103"/>
    </ligand>
</feature>
<dbReference type="EC" id="4.2.1.136" evidence="19"/>
<dbReference type="PANTHER" id="PTHR12592:SF0">
    <property type="entry name" value="ATP-DEPENDENT (S)-NAD(P)H-HYDRATE DEHYDRATASE"/>
    <property type="match status" value="1"/>
</dbReference>
<evidence type="ECO:0000313" key="23">
    <source>
        <dbReference type="Proteomes" id="UP000003678"/>
    </source>
</evidence>
<dbReference type="AlphaFoldDB" id="C0G6A0"/>
<dbReference type="PANTHER" id="PTHR12592">
    <property type="entry name" value="ATP-DEPENDENT (S)-NAD(P)H-HYDRATE DEHYDRATASE FAMILY MEMBER"/>
    <property type="match status" value="1"/>
</dbReference>
<proteinExistence type="inferred from homology"/>
<feature type="binding site" evidence="17">
    <location>
        <begin position="434"/>
        <end position="438"/>
    </location>
    <ligand>
        <name>AMP</name>
        <dbReference type="ChEBI" id="CHEBI:456215"/>
    </ligand>
</feature>
<keyword evidence="10 17" id="KW-0520">NAD</keyword>
<feature type="binding site" evidence="18">
    <location>
        <begin position="79"/>
        <end position="83"/>
    </location>
    <ligand>
        <name>(6S)-NADPHX</name>
        <dbReference type="ChEBI" id="CHEBI:64076"/>
    </ligand>
</feature>
<keyword evidence="13" id="KW-0511">Multifunctional enzyme</keyword>
<dbReference type="Pfam" id="PF01256">
    <property type="entry name" value="Carb_kinase"/>
    <property type="match status" value="1"/>
</dbReference>
<comment type="similarity">
    <text evidence="17">Belongs to the NnrD/CARKD family.</text>
</comment>
<evidence type="ECO:0000256" key="14">
    <source>
        <dbReference type="ARBA" id="ARBA00025153"/>
    </source>
</evidence>
<evidence type="ECO:0000256" key="19">
    <source>
        <dbReference type="PIRNR" id="PIRNR017184"/>
    </source>
</evidence>
<dbReference type="GO" id="GO:0046872">
    <property type="term" value="F:metal ion binding"/>
    <property type="evidence" value="ECO:0007669"/>
    <property type="project" value="UniProtKB-UniRule"/>
</dbReference>
<dbReference type="SUPFAM" id="SSF53613">
    <property type="entry name" value="Ribokinase-like"/>
    <property type="match status" value="1"/>
</dbReference>
<dbReference type="Gene3D" id="3.40.1190.20">
    <property type="match status" value="1"/>
</dbReference>
<keyword evidence="11 18" id="KW-0413">Isomerase</keyword>
<evidence type="ECO:0000256" key="9">
    <source>
        <dbReference type="ARBA" id="ARBA00022958"/>
    </source>
</evidence>
<evidence type="ECO:0000256" key="2">
    <source>
        <dbReference type="ARBA" id="ARBA00000909"/>
    </source>
</evidence>
<dbReference type="InterPro" id="IPR000631">
    <property type="entry name" value="CARKD"/>
</dbReference>
<sequence>MHKVRQRVINHRQKAAGERCVMFELLTPEEMARADRLTMEGGIKDGFALMLAAGRAVADIAQHMFPQKQPVAVLCGPGNNGGDGYVAAQYLLEAGYEAVCFAAAPPRQGTDAMRASIFYKGQVRDLNEFSPASFGGIIDALYGAGLARAVEGAQATVIDAVNASGLPVVAVDLPSGISGATGMALGAAMRAKATVTFFRKKPGHLLQPGRAHCGIIHIADIGIPDRILGEINPRVFENSPELWADSLPSPVVDAHKYSRGHAAVFSGAMHSTGAARLSAMAAARSGAGAVTLLSPPDALAVNAAHLTSIMVRETRSQQDAAQFITDRKVTAAVLGPGYGNPAFARDYTKMLLSAASGKAGQFRGLVLDADGITAFENKPDELFDTHRSSATALVLTPHEGEFKRLFPDIAEDNTSKIDKARKAAMRANAVVIYKGPDTVIAEPGGLAVINSNGTPFLATAGSGDVLTGIVCGLLAQGMAPFAAACASVWVHADAARRFGHGLIAEDLPAQLPAVWSSLSRFG</sequence>
<dbReference type="NCBIfam" id="TIGR00196">
    <property type="entry name" value="yjeF_cterm"/>
    <property type="match status" value="1"/>
</dbReference>